<protein>
    <submittedName>
        <fullName evidence="1">Uncharacterized protein</fullName>
    </submittedName>
</protein>
<accession>A0A2V1E3N9</accession>
<gene>
    <name evidence="1" type="ORF">DM02DRAFT_611364</name>
</gene>
<proteinExistence type="predicted"/>
<reference evidence="1 2" key="1">
    <citation type="journal article" date="2018" name="Sci. Rep.">
        <title>Comparative genomics provides insights into the lifestyle and reveals functional heterogeneity of dark septate endophytic fungi.</title>
        <authorList>
            <person name="Knapp D.G."/>
            <person name="Nemeth J.B."/>
            <person name="Barry K."/>
            <person name="Hainaut M."/>
            <person name="Henrissat B."/>
            <person name="Johnson J."/>
            <person name="Kuo A."/>
            <person name="Lim J.H.P."/>
            <person name="Lipzen A."/>
            <person name="Nolan M."/>
            <person name="Ohm R.A."/>
            <person name="Tamas L."/>
            <person name="Grigoriev I.V."/>
            <person name="Spatafora J.W."/>
            <person name="Nagy L.G."/>
            <person name="Kovacs G.M."/>
        </authorList>
    </citation>
    <scope>NUCLEOTIDE SEQUENCE [LARGE SCALE GENOMIC DNA]</scope>
    <source>
        <strain evidence="1 2">DSE2036</strain>
    </source>
</reference>
<evidence type="ECO:0000313" key="1">
    <source>
        <dbReference type="EMBL" id="PVI04759.1"/>
    </source>
</evidence>
<name>A0A2V1E3N9_9PLEO</name>
<dbReference type="Proteomes" id="UP000244855">
    <property type="component" value="Unassembled WGS sequence"/>
</dbReference>
<organism evidence="1 2">
    <name type="scientific">Periconia macrospinosa</name>
    <dbReference type="NCBI Taxonomy" id="97972"/>
    <lineage>
        <taxon>Eukaryota</taxon>
        <taxon>Fungi</taxon>
        <taxon>Dikarya</taxon>
        <taxon>Ascomycota</taxon>
        <taxon>Pezizomycotina</taxon>
        <taxon>Dothideomycetes</taxon>
        <taxon>Pleosporomycetidae</taxon>
        <taxon>Pleosporales</taxon>
        <taxon>Massarineae</taxon>
        <taxon>Periconiaceae</taxon>
        <taxon>Periconia</taxon>
    </lineage>
</organism>
<dbReference type="EMBL" id="KZ805319">
    <property type="protein sequence ID" value="PVI04759.1"/>
    <property type="molecule type" value="Genomic_DNA"/>
</dbReference>
<evidence type="ECO:0000313" key="2">
    <source>
        <dbReference type="Proteomes" id="UP000244855"/>
    </source>
</evidence>
<dbReference type="AlphaFoldDB" id="A0A2V1E3N9"/>
<sequence>MAAKRLGLGYWGRTYVRSGATPHSTLHRWESGYPTVPYRTVPYRTVTVPYWSEKKPYMV</sequence>
<keyword evidence="2" id="KW-1185">Reference proteome</keyword>